<name>A0AAD7RUT3_9TELE</name>
<reference evidence="1" key="1">
    <citation type="journal article" date="2023" name="Science">
        <title>Genome structures resolve the early diversification of teleost fishes.</title>
        <authorList>
            <person name="Parey E."/>
            <person name="Louis A."/>
            <person name="Montfort J."/>
            <person name="Bouchez O."/>
            <person name="Roques C."/>
            <person name="Iampietro C."/>
            <person name="Lluch J."/>
            <person name="Castinel A."/>
            <person name="Donnadieu C."/>
            <person name="Desvignes T."/>
            <person name="Floi Bucao C."/>
            <person name="Jouanno E."/>
            <person name="Wen M."/>
            <person name="Mejri S."/>
            <person name="Dirks R."/>
            <person name="Jansen H."/>
            <person name="Henkel C."/>
            <person name="Chen W.J."/>
            <person name="Zahm M."/>
            <person name="Cabau C."/>
            <person name="Klopp C."/>
            <person name="Thompson A.W."/>
            <person name="Robinson-Rechavi M."/>
            <person name="Braasch I."/>
            <person name="Lecointre G."/>
            <person name="Bobe J."/>
            <person name="Postlethwait J.H."/>
            <person name="Berthelot C."/>
            <person name="Roest Crollius H."/>
            <person name="Guiguen Y."/>
        </authorList>
    </citation>
    <scope>NUCLEOTIDE SEQUENCE</scope>
    <source>
        <strain evidence="1">NC1722</strain>
    </source>
</reference>
<protein>
    <recommendedName>
        <fullName evidence="3">Reverse transcriptase</fullName>
    </recommendedName>
</protein>
<dbReference type="InterPro" id="IPR043502">
    <property type="entry name" value="DNA/RNA_pol_sf"/>
</dbReference>
<comment type="caution">
    <text evidence="1">The sequence shown here is derived from an EMBL/GenBank/DDBJ whole genome shotgun (WGS) entry which is preliminary data.</text>
</comment>
<dbReference type="InterPro" id="IPR050951">
    <property type="entry name" value="Retrovirus_Pol_polyprotein"/>
</dbReference>
<dbReference type="Proteomes" id="UP001221898">
    <property type="component" value="Unassembled WGS sequence"/>
</dbReference>
<proteinExistence type="predicted"/>
<evidence type="ECO:0000313" key="2">
    <source>
        <dbReference type="Proteomes" id="UP001221898"/>
    </source>
</evidence>
<dbReference type="InterPro" id="IPR043128">
    <property type="entry name" value="Rev_trsase/Diguanyl_cyclase"/>
</dbReference>
<gene>
    <name evidence="1" type="ORF">AAFF_G00101640</name>
</gene>
<dbReference type="PANTHER" id="PTHR37984">
    <property type="entry name" value="PROTEIN CBG26694"/>
    <property type="match status" value="1"/>
</dbReference>
<evidence type="ECO:0008006" key="3">
    <source>
        <dbReference type="Google" id="ProtNLM"/>
    </source>
</evidence>
<dbReference type="PANTHER" id="PTHR37984:SF5">
    <property type="entry name" value="PROTEIN NYNRIN-LIKE"/>
    <property type="match status" value="1"/>
</dbReference>
<accession>A0AAD7RUT3</accession>
<dbReference type="EMBL" id="JAINUG010000167">
    <property type="protein sequence ID" value="KAJ8390558.1"/>
    <property type="molecule type" value="Genomic_DNA"/>
</dbReference>
<dbReference type="Gene3D" id="3.30.70.270">
    <property type="match status" value="2"/>
</dbReference>
<dbReference type="SUPFAM" id="SSF56672">
    <property type="entry name" value="DNA/RNA polymerases"/>
    <property type="match status" value="1"/>
</dbReference>
<keyword evidence="2" id="KW-1185">Reference proteome</keyword>
<dbReference type="AlphaFoldDB" id="A0AAD7RUT3"/>
<evidence type="ECO:0000313" key="1">
    <source>
        <dbReference type="EMBL" id="KAJ8390558.1"/>
    </source>
</evidence>
<sequence length="155" mass="17208">MRRPPSDSKRDGCPWLNGRKRRPRSVRWQLQASHNPPAAPGSPLLCCSTKDGENDILVHAANYTVALTNLRTVFELIAKANLRRNPVKCHLFCRQINFVVSKRGVSTNPVKVEAVEKLPSPTSTGKVRSFLGLASYYRKLIAGFCQHQPAPAPAH</sequence>
<organism evidence="1 2">
    <name type="scientific">Aldrovandia affinis</name>
    <dbReference type="NCBI Taxonomy" id="143900"/>
    <lineage>
        <taxon>Eukaryota</taxon>
        <taxon>Metazoa</taxon>
        <taxon>Chordata</taxon>
        <taxon>Craniata</taxon>
        <taxon>Vertebrata</taxon>
        <taxon>Euteleostomi</taxon>
        <taxon>Actinopterygii</taxon>
        <taxon>Neopterygii</taxon>
        <taxon>Teleostei</taxon>
        <taxon>Notacanthiformes</taxon>
        <taxon>Halosauridae</taxon>
        <taxon>Aldrovandia</taxon>
    </lineage>
</organism>